<reference evidence="3" key="1">
    <citation type="submission" date="2024-06" db="EMBL/GenBank/DDBJ databases">
        <title>Draft genome sequence of Microbacterium sp. strain A8/3-1, isolated from Oxytropis tragacanthoides Fisch. ex DC. Root nodules in the Altai region of Russia.</title>
        <authorList>
            <person name="Sazanova A."/>
            <person name="Guro P."/>
            <person name="Kuznetsova I."/>
            <person name="Belimov A."/>
            <person name="Safronova V."/>
        </authorList>
    </citation>
    <scope>NUCLEOTIDE SEQUENCE</scope>
    <source>
        <strain evidence="3">A8/3-1</strain>
    </source>
</reference>
<evidence type="ECO:0000313" key="3">
    <source>
        <dbReference type="EMBL" id="XBX78418.1"/>
    </source>
</evidence>
<dbReference type="RefSeq" id="WP_350351686.1">
    <property type="nucleotide sequence ID" value="NZ_CP158357.1"/>
</dbReference>
<evidence type="ECO:0000256" key="1">
    <source>
        <dbReference type="PIRSR" id="PIRSR006487-1"/>
    </source>
</evidence>
<accession>A0AAU7VWG1</accession>
<name>A0AAU7VWG1_9MICO</name>
<dbReference type="SUPFAM" id="SSF103025">
    <property type="entry name" value="Folate-binding domain"/>
    <property type="match status" value="1"/>
</dbReference>
<organism evidence="3">
    <name type="scientific">Microbacterium sp. A8/3-1</name>
    <dbReference type="NCBI Taxonomy" id="3160749"/>
    <lineage>
        <taxon>Bacteria</taxon>
        <taxon>Bacillati</taxon>
        <taxon>Actinomycetota</taxon>
        <taxon>Actinomycetes</taxon>
        <taxon>Micrococcales</taxon>
        <taxon>Microbacteriaceae</taxon>
        <taxon>Microbacterium</taxon>
    </lineage>
</organism>
<dbReference type="Gene3D" id="3.30.1360.120">
    <property type="entry name" value="Probable tRNA modification gtpase trme, domain 1"/>
    <property type="match status" value="1"/>
</dbReference>
<dbReference type="PIRSF" id="PIRSF006487">
    <property type="entry name" value="GcvT"/>
    <property type="match status" value="1"/>
</dbReference>
<dbReference type="InterPro" id="IPR027266">
    <property type="entry name" value="TrmE/GcvT-like"/>
</dbReference>
<feature type="binding site" evidence="1">
    <location>
        <position position="69"/>
    </location>
    <ligand>
        <name>substrate</name>
    </ligand>
</feature>
<feature type="domain" description="GCVT N-terminal" evidence="2">
    <location>
        <begin position="4"/>
        <end position="111"/>
    </location>
</feature>
<protein>
    <recommendedName>
        <fullName evidence="2">GCVT N-terminal domain-containing protein</fullName>
    </recommendedName>
</protein>
<dbReference type="EMBL" id="CP158357">
    <property type="protein sequence ID" value="XBX78418.1"/>
    <property type="molecule type" value="Genomic_DNA"/>
</dbReference>
<sequence length="312" mass="33952">MSGEDLSGKLFLFQVGGPLALDVIQAATGEDFADLDFIWHRESTIAKPDGSLMNVRVYRLGVAGTLAYEVHGSIDDAPDVYRALQKAGEPSGLVRLGLRAYGLNHTENGFAQSFLHFLPAYTEDPDFLQYLGAEPEEVFAALPGSAGSDPSKPYFTPYELGWGHMITFDHPFVGSEALKSTRTTRGPVTLIWEPTDVVDVYASQFTPGAEAQFMDFAANPIWTGDSTIVFSDDVRVDGELVGISSGRMFSSSYSSMLSLAILDLEHSAEGNRVEITWGDPSTHQMTIRAAVGRYPRLELPKNRDITLSGSAT</sequence>
<dbReference type="Pfam" id="PF01571">
    <property type="entry name" value="GCV_T"/>
    <property type="match status" value="1"/>
</dbReference>
<dbReference type="InterPro" id="IPR006222">
    <property type="entry name" value="GCVT_N"/>
</dbReference>
<evidence type="ECO:0000259" key="2">
    <source>
        <dbReference type="Pfam" id="PF01571"/>
    </source>
</evidence>
<dbReference type="AlphaFoldDB" id="A0AAU7VWG1"/>
<proteinExistence type="predicted"/>
<gene>
    <name evidence="3" type="ORF">ABS642_21350</name>
</gene>